<evidence type="ECO:0000256" key="6">
    <source>
        <dbReference type="SAM" id="MobiDB-lite"/>
    </source>
</evidence>
<dbReference type="SUPFAM" id="SSF48726">
    <property type="entry name" value="Immunoglobulin"/>
    <property type="match status" value="3"/>
</dbReference>
<dbReference type="AlphaFoldDB" id="G3VC82"/>
<organism evidence="10 11">
    <name type="scientific">Sarcophilus harrisii</name>
    <name type="common">Tasmanian devil</name>
    <name type="synonym">Sarcophilus laniarius</name>
    <dbReference type="NCBI Taxonomy" id="9305"/>
    <lineage>
        <taxon>Eukaryota</taxon>
        <taxon>Metazoa</taxon>
        <taxon>Chordata</taxon>
        <taxon>Craniata</taxon>
        <taxon>Vertebrata</taxon>
        <taxon>Euteleostomi</taxon>
        <taxon>Mammalia</taxon>
        <taxon>Metatheria</taxon>
        <taxon>Dasyuromorphia</taxon>
        <taxon>Dasyuridae</taxon>
        <taxon>Sarcophilus</taxon>
    </lineage>
</organism>
<dbReference type="InterPro" id="IPR003599">
    <property type="entry name" value="Ig_sub"/>
</dbReference>
<keyword evidence="7" id="KW-0472">Membrane</keyword>
<keyword evidence="4" id="KW-0393">Immunoglobulin domain</keyword>
<dbReference type="InterPro" id="IPR036179">
    <property type="entry name" value="Ig-like_dom_sf"/>
</dbReference>
<keyword evidence="2" id="KW-1015">Disulfide bond</keyword>
<dbReference type="HOGENOM" id="CLU_024555_5_1_1"/>
<dbReference type="GeneID" id="100927514"/>
<feature type="region of interest" description="Disordered" evidence="6">
    <location>
        <begin position="397"/>
        <end position="419"/>
    </location>
</feature>
<dbReference type="InterPro" id="IPR052598">
    <property type="entry name" value="IgSF_CEA-related"/>
</dbReference>
<evidence type="ECO:0000256" key="1">
    <source>
        <dbReference type="ARBA" id="ARBA00022729"/>
    </source>
</evidence>
<dbReference type="Gene3D" id="2.60.40.10">
    <property type="entry name" value="Immunoglobulins"/>
    <property type="match status" value="3"/>
</dbReference>
<keyword evidence="1 8" id="KW-0732">Signal</keyword>
<evidence type="ECO:0000256" key="5">
    <source>
        <dbReference type="ARBA" id="ARBA00038222"/>
    </source>
</evidence>
<dbReference type="GeneTree" id="ENSGT01100000263479"/>
<reference evidence="10" key="2">
    <citation type="submission" date="2025-08" db="UniProtKB">
        <authorList>
            <consortium name="Ensembl"/>
        </authorList>
    </citation>
    <scope>IDENTIFICATION</scope>
</reference>
<dbReference type="eggNOG" id="ENOG502TF13">
    <property type="taxonomic scope" value="Eukaryota"/>
</dbReference>
<gene>
    <name evidence="10" type="primary">LOC100927514</name>
</gene>
<dbReference type="SMART" id="SM00408">
    <property type="entry name" value="IGc2"/>
    <property type="match status" value="2"/>
</dbReference>
<dbReference type="STRING" id="9305.ENSSHAP00000000786"/>
<evidence type="ECO:0000313" key="10">
    <source>
        <dbReference type="Ensembl" id="ENSSHAP00000000786.2"/>
    </source>
</evidence>
<feature type="domain" description="Ig-like" evidence="9">
    <location>
        <begin position="232"/>
        <end position="316"/>
    </location>
</feature>
<proteinExistence type="inferred from homology"/>
<evidence type="ECO:0000256" key="7">
    <source>
        <dbReference type="SAM" id="Phobius"/>
    </source>
</evidence>
<feature type="domain" description="Ig-like" evidence="9">
    <location>
        <begin position="143"/>
        <end position="221"/>
    </location>
</feature>
<name>G3VC82_SARHA</name>
<dbReference type="PROSITE" id="PS50835">
    <property type="entry name" value="IG_LIKE"/>
    <property type="match status" value="2"/>
</dbReference>
<evidence type="ECO:0000313" key="11">
    <source>
        <dbReference type="Proteomes" id="UP000007648"/>
    </source>
</evidence>
<evidence type="ECO:0000259" key="9">
    <source>
        <dbReference type="PROSITE" id="PS50835"/>
    </source>
</evidence>
<dbReference type="Ensembl" id="ENSSHAT00000000796.2">
    <property type="protein sequence ID" value="ENSSHAP00000000786.2"/>
    <property type="gene ID" value="ENSSHAG00000002483.2"/>
</dbReference>
<feature type="signal peptide" evidence="8">
    <location>
        <begin position="1"/>
        <end position="34"/>
    </location>
</feature>
<keyword evidence="7" id="KW-1133">Transmembrane helix</keyword>
<dbReference type="CDD" id="cd00096">
    <property type="entry name" value="Ig"/>
    <property type="match status" value="1"/>
</dbReference>
<dbReference type="InterPro" id="IPR003598">
    <property type="entry name" value="Ig_sub2"/>
</dbReference>
<reference evidence="10 11" key="1">
    <citation type="journal article" date="2011" name="Proc. Natl. Acad. Sci. U.S.A.">
        <title>Genetic diversity and population structure of the endangered marsupial Sarcophilus harrisii (Tasmanian devil).</title>
        <authorList>
            <person name="Miller W."/>
            <person name="Hayes V.M."/>
            <person name="Ratan A."/>
            <person name="Petersen D.C."/>
            <person name="Wittekindt N.E."/>
            <person name="Miller J."/>
            <person name="Walenz B."/>
            <person name="Knight J."/>
            <person name="Qi J."/>
            <person name="Zhao F."/>
            <person name="Wang Q."/>
            <person name="Bedoya-Reina O.C."/>
            <person name="Katiyar N."/>
            <person name="Tomsho L.P."/>
            <person name="Kasson L.M."/>
            <person name="Hardie R.A."/>
            <person name="Woodbridge P."/>
            <person name="Tindall E.A."/>
            <person name="Bertelsen M.F."/>
            <person name="Dixon D."/>
            <person name="Pyecroft S."/>
            <person name="Helgen K.M."/>
            <person name="Lesk A.M."/>
            <person name="Pringle T.H."/>
            <person name="Patterson N."/>
            <person name="Zhang Y."/>
            <person name="Kreiss A."/>
            <person name="Woods G.M."/>
            <person name="Jones M.E."/>
            <person name="Schuster S.C."/>
        </authorList>
    </citation>
    <scope>NUCLEOTIDE SEQUENCE [LARGE SCALE GENOMIC DNA]</scope>
</reference>
<dbReference type="SMART" id="SM00409">
    <property type="entry name" value="IG"/>
    <property type="match status" value="3"/>
</dbReference>
<dbReference type="RefSeq" id="XP_031819103.1">
    <property type="nucleotide sequence ID" value="XM_031963243.1"/>
</dbReference>
<dbReference type="InterPro" id="IPR007110">
    <property type="entry name" value="Ig-like_dom"/>
</dbReference>
<dbReference type="InterPro" id="IPR013783">
    <property type="entry name" value="Ig-like_fold"/>
</dbReference>
<comment type="similarity">
    <text evidence="5">Belongs to the immunoglobulin superfamily. CEA family.</text>
</comment>
<protein>
    <recommendedName>
        <fullName evidence="9">Ig-like domain-containing protein</fullName>
    </recommendedName>
</protein>
<dbReference type="Pfam" id="PF13927">
    <property type="entry name" value="Ig_3"/>
    <property type="match status" value="2"/>
</dbReference>
<accession>G3VC82</accession>
<dbReference type="PANTHER" id="PTHR44337:SF20">
    <property type="entry name" value="CARCINOEMBRYONIC ANTIGEN-RELATED CELL ADHESION MOLECULE 5-RELATED"/>
    <property type="match status" value="1"/>
</dbReference>
<dbReference type="PANTHER" id="PTHR44337">
    <property type="entry name" value="CARCINOEMBRYONIC ANTIGEN-RELATED CELL ADHESION MOLECULE 8"/>
    <property type="match status" value="1"/>
</dbReference>
<feature type="chain" id="PRO_5029616489" description="Ig-like domain-containing protein" evidence="8">
    <location>
        <begin position="35"/>
        <end position="475"/>
    </location>
</feature>
<keyword evidence="7" id="KW-0812">Transmembrane</keyword>
<keyword evidence="3" id="KW-0325">Glycoprotein</keyword>
<feature type="transmembrane region" description="Helical" evidence="7">
    <location>
        <begin position="337"/>
        <end position="358"/>
    </location>
</feature>
<sequence>MESPSEPQCRTLSPWRGLLITASILSCWIQPTSAQVTIVPNPPFGEVNHNVTLEIRGFSGQALFYTWYRKAVAEPNRITRYTVETGEQEPAGIREKVLPNGSLLIPDLTLSDTDDYHVTIVNSRGDIILGQGNLAVYERTIKPYLMANRTNMIENDALAFTCGTEQEGVDTLWFFNEKLLILNERMVLSMKNRTLTILTVKRENAGSYECEIRNPISSSRSDPFILHVNYGPENIKVGPNPKKGEVEVKIKGSLTLECHVESYPPAQYRWQVNGTKIPNFSNNTYVIKHATWEDSGKYTCMATNNVTNLSVSKSIRIKVIAEQYIGGSNGSSLSGGAITGIVIVVLIGVILIGVLIYIQCFRKARRISKYQLSEKNQSAHKHGEDIIMNENTVHLPGSALPAQGSGSSPTFPEELPKSSYQVCDQGEARTLSETKGEVKMVSKDEVPADGTENRNEARVETLDITRVDVCDKIDL</sequence>
<reference evidence="10" key="3">
    <citation type="submission" date="2025-09" db="UniProtKB">
        <authorList>
            <consortium name="Ensembl"/>
        </authorList>
    </citation>
    <scope>IDENTIFICATION</scope>
</reference>
<dbReference type="Proteomes" id="UP000007648">
    <property type="component" value="Unassembled WGS sequence"/>
</dbReference>
<evidence type="ECO:0000256" key="4">
    <source>
        <dbReference type="ARBA" id="ARBA00023319"/>
    </source>
</evidence>
<keyword evidence="11" id="KW-1185">Reference proteome</keyword>
<dbReference type="FunFam" id="2.60.40.10:FF:000244">
    <property type="entry name" value="carcinoembryonic antigen-related cell adhesion molecule 16"/>
    <property type="match status" value="1"/>
</dbReference>
<evidence type="ECO:0000256" key="2">
    <source>
        <dbReference type="ARBA" id="ARBA00023157"/>
    </source>
</evidence>
<evidence type="ECO:0000256" key="3">
    <source>
        <dbReference type="ARBA" id="ARBA00023180"/>
    </source>
</evidence>
<evidence type="ECO:0000256" key="8">
    <source>
        <dbReference type="SAM" id="SignalP"/>
    </source>
</evidence>